<evidence type="ECO:0000313" key="1">
    <source>
        <dbReference type="EMBL" id="PIR68618.1"/>
    </source>
</evidence>
<accession>A0A2H0TC77</accession>
<dbReference type="EMBL" id="PFCQ01000001">
    <property type="protein sequence ID" value="PIR68618.1"/>
    <property type="molecule type" value="Genomic_DNA"/>
</dbReference>
<dbReference type="Proteomes" id="UP000230094">
    <property type="component" value="Unassembled WGS sequence"/>
</dbReference>
<dbReference type="AlphaFoldDB" id="A0A2H0TC77"/>
<reference evidence="2" key="1">
    <citation type="submission" date="2017-09" db="EMBL/GenBank/DDBJ databases">
        <title>Depth-based differentiation of microbial function through sediment-hosted aquifers and enrichment of novel symbionts in the deep terrestrial subsurface.</title>
        <authorList>
            <person name="Probst A.J."/>
            <person name="Ladd B."/>
            <person name="Jarett J.K."/>
            <person name="Geller-Mcgrath D.E."/>
            <person name="Sieber C.M.K."/>
            <person name="Emerson J.B."/>
            <person name="Anantharaman K."/>
            <person name="Thomas B.C."/>
            <person name="Malmstrom R."/>
            <person name="Stieglmeier M."/>
            <person name="Klingl A."/>
            <person name="Woyke T."/>
            <person name="Ryan C.M."/>
            <person name="Banfield J.F."/>
        </authorList>
    </citation>
    <scope>NUCLEOTIDE SEQUENCE [LARGE SCALE GENOMIC DNA]</scope>
</reference>
<comment type="caution">
    <text evidence="1">The sequence shown here is derived from an EMBL/GenBank/DDBJ whole genome shotgun (WGS) entry which is preliminary data.</text>
</comment>
<organism evidence="1 2">
    <name type="scientific">Candidatus Nomurabacteria bacterium CG10_big_fil_rev_8_21_14_0_10_35_16</name>
    <dbReference type="NCBI Taxonomy" id="1974731"/>
    <lineage>
        <taxon>Bacteria</taxon>
        <taxon>Candidatus Nomuraibacteriota</taxon>
    </lineage>
</organism>
<evidence type="ECO:0008006" key="3">
    <source>
        <dbReference type="Google" id="ProtNLM"/>
    </source>
</evidence>
<sequence length="239" mass="28464">MNYKIEAKICQKCKKDFIIEPNDFGFYEKMDVLPPKICPKCRSQLRLTFRNERFFYRRACDYCGKDTVSMYSQNKPFPVWCHDCWWSDELDAKQYAIDYDPKKTFLEQFASFYKKVPFPALVGFRNINSHYLNFTADNRNCYLTIESSNNENCINCYWIQLSKDLVDCSFTDHVELSYEVDDCYDCHSLIFSKSCGYCLDSAFLLNCRGCNYCLGCINLRDQSYNIFNKQYTKEEYEKN</sequence>
<gene>
    <name evidence="1" type="ORF">COU49_00120</name>
</gene>
<name>A0A2H0TC77_9BACT</name>
<evidence type="ECO:0000313" key="2">
    <source>
        <dbReference type="Proteomes" id="UP000230094"/>
    </source>
</evidence>
<proteinExistence type="predicted"/>
<protein>
    <recommendedName>
        <fullName evidence="3">Zinc-binding domain-containing protein</fullName>
    </recommendedName>
</protein>